<organism evidence="4 5">
    <name type="scientific">Corynebacterium pilbarense</name>
    <dbReference type="NCBI Taxonomy" id="1288393"/>
    <lineage>
        <taxon>Bacteria</taxon>
        <taxon>Bacillati</taxon>
        <taxon>Actinomycetota</taxon>
        <taxon>Actinomycetes</taxon>
        <taxon>Mycobacteriales</taxon>
        <taxon>Corynebacteriaceae</taxon>
        <taxon>Corynebacterium</taxon>
    </lineage>
</organism>
<accession>A0A9Q4NRL8</accession>
<name>A0A9Q4NRL8_9CORY</name>
<evidence type="ECO:0000256" key="2">
    <source>
        <dbReference type="PIRSR" id="PIRSR640198-2"/>
    </source>
</evidence>
<evidence type="ECO:0000259" key="3">
    <source>
        <dbReference type="PROSITE" id="PS51459"/>
    </source>
</evidence>
<dbReference type="EMBL" id="JANRML010000006">
    <property type="protein sequence ID" value="MCZ2220989.1"/>
    <property type="molecule type" value="Genomic_DNA"/>
</dbReference>
<feature type="domain" description="Fido" evidence="3">
    <location>
        <begin position="144"/>
        <end position="291"/>
    </location>
</feature>
<feature type="binding site" evidence="2">
    <location>
        <begin position="269"/>
        <end position="270"/>
    </location>
    <ligand>
        <name>ATP</name>
        <dbReference type="ChEBI" id="CHEBI:30616"/>
    </ligand>
</feature>
<dbReference type="SUPFAM" id="SSF140931">
    <property type="entry name" value="Fic-like"/>
    <property type="match status" value="1"/>
</dbReference>
<feature type="binding site" evidence="2">
    <location>
        <begin position="232"/>
        <end position="239"/>
    </location>
    <ligand>
        <name>ATP</name>
        <dbReference type="ChEBI" id="CHEBI:30616"/>
    </ligand>
</feature>
<proteinExistence type="predicted"/>
<evidence type="ECO:0000313" key="5">
    <source>
        <dbReference type="Proteomes" id="UP001071110"/>
    </source>
</evidence>
<dbReference type="PANTHER" id="PTHR13504">
    <property type="entry name" value="FIDO DOMAIN-CONTAINING PROTEIN DDB_G0283145"/>
    <property type="match status" value="1"/>
</dbReference>
<dbReference type="InterPro" id="IPR040198">
    <property type="entry name" value="Fido_containing"/>
</dbReference>
<keyword evidence="5" id="KW-1185">Reference proteome</keyword>
<dbReference type="Gene3D" id="1.10.3290.10">
    <property type="entry name" value="Fido-like domain"/>
    <property type="match status" value="1"/>
</dbReference>
<comment type="caution">
    <text evidence="4">The sequence shown here is derived from an EMBL/GenBank/DDBJ whole genome shotgun (WGS) entry which is preliminary data.</text>
</comment>
<dbReference type="AlphaFoldDB" id="A0A9Q4NRL8"/>
<dbReference type="Pfam" id="PF02661">
    <property type="entry name" value="Fic"/>
    <property type="match status" value="1"/>
</dbReference>
<dbReference type="PANTHER" id="PTHR13504:SF40">
    <property type="entry name" value="FIDO DOMAIN-CONTAINING PROTEIN"/>
    <property type="match status" value="1"/>
</dbReference>
<dbReference type="InterPro" id="IPR003812">
    <property type="entry name" value="Fido"/>
</dbReference>
<dbReference type="InterPro" id="IPR036597">
    <property type="entry name" value="Fido-like_dom_sf"/>
</dbReference>
<gene>
    <name evidence="4" type="ORF">NUW87_06305</name>
</gene>
<evidence type="ECO:0000313" key="4">
    <source>
        <dbReference type="EMBL" id="MCZ2220989.1"/>
    </source>
</evidence>
<dbReference type="GO" id="GO:0005524">
    <property type="term" value="F:ATP binding"/>
    <property type="evidence" value="ECO:0007669"/>
    <property type="project" value="UniProtKB-KW"/>
</dbReference>
<feature type="active site" evidence="1">
    <location>
        <position position="228"/>
    </location>
</feature>
<dbReference type="Proteomes" id="UP001071110">
    <property type="component" value="Unassembled WGS sequence"/>
</dbReference>
<dbReference type="RefSeq" id="WP_269027737.1">
    <property type="nucleotide sequence ID" value="NZ_BAABDP010000022.1"/>
</dbReference>
<reference evidence="4" key="1">
    <citation type="submission" date="2022-08" db="EMBL/GenBank/DDBJ databases">
        <title>Corynebacterium sp. nov., isolated from clinical breast specimens.</title>
        <authorList>
            <person name="Zhang T."/>
        </authorList>
    </citation>
    <scope>NUCLEOTIDE SEQUENCE</scope>
    <source>
        <strain evidence="4">CCUG 57942</strain>
    </source>
</reference>
<sequence length="403" mass="45927">MDNYKNLKTVFHKSPDGQRAAEAEYISRFSSPAALHWDFTVGKHQLFAVLTAEIQSLLEQVWRTELRISHKWSTLPGVAGSHYLTGLLIEEIKATNQIEGVHSTRKEIAEALTRPSTGPHKRFREMVAFYESLLNPNDRPEFPRTPASLRAEYDKLLAKEIDEADRPDGQLFRAGTAEIHDGMKGVHKAPLGEDNIEERMRTFLDTQQDETHVLINALVGHFIFEYTHPFYDGNGRMGRFLLAFKALEVLSPPTSMSLSHQFSLQRKKYYAAFVETENAMNYGEGTFFLKAILEMLIDAQNDLETSLDQKHSQLRSLQEVLSSVNRDEYERDLLFLAAQAFLFSPELPFPLKEAVSAMGRSWNTVRPVAERLEAEGLIQSASKRPLTLELTSQGREYLRLSEH</sequence>
<evidence type="ECO:0000256" key="1">
    <source>
        <dbReference type="PIRSR" id="PIRSR640198-1"/>
    </source>
</evidence>
<keyword evidence="2" id="KW-0547">Nucleotide-binding</keyword>
<protein>
    <submittedName>
        <fullName evidence="4">Fic family protein</fullName>
    </submittedName>
</protein>
<keyword evidence="2" id="KW-0067">ATP-binding</keyword>
<dbReference type="PROSITE" id="PS51459">
    <property type="entry name" value="FIDO"/>
    <property type="match status" value="1"/>
</dbReference>